<dbReference type="AlphaFoldDB" id="A0A821WFU5"/>
<evidence type="ECO:0000313" key="1">
    <source>
        <dbReference type="EMBL" id="CAF4923996.1"/>
    </source>
</evidence>
<name>A0A821WFU5_9BILA</name>
<gene>
    <name evidence="1" type="ORF">QYT958_LOCUS31549</name>
</gene>
<dbReference type="Proteomes" id="UP000663848">
    <property type="component" value="Unassembled WGS sequence"/>
</dbReference>
<evidence type="ECO:0000313" key="2">
    <source>
        <dbReference type="Proteomes" id="UP000663848"/>
    </source>
</evidence>
<proteinExistence type="predicted"/>
<protein>
    <submittedName>
        <fullName evidence="1">Uncharacterized protein</fullName>
    </submittedName>
</protein>
<dbReference type="EMBL" id="CAJOBR010019824">
    <property type="protein sequence ID" value="CAF4923996.1"/>
    <property type="molecule type" value="Genomic_DNA"/>
</dbReference>
<comment type="caution">
    <text evidence="1">The sequence shown here is derived from an EMBL/GenBank/DDBJ whole genome shotgun (WGS) entry which is preliminary data.</text>
</comment>
<accession>A0A821WFU5</accession>
<organism evidence="1 2">
    <name type="scientific">Rotaria socialis</name>
    <dbReference type="NCBI Taxonomy" id="392032"/>
    <lineage>
        <taxon>Eukaryota</taxon>
        <taxon>Metazoa</taxon>
        <taxon>Spiralia</taxon>
        <taxon>Gnathifera</taxon>
        <taxon>Rotifera</taxon>
        <taxon>Eurotatoria</taxon>
        <taxon>Bdelloidea</taxon>
        <taxon>Philodinida</taxon>
        <taxon>Philodinidae</taxon>
        <taxon>Rotaria</taxon>
    </lineage>
</organism>
<sequence>AYPKTRSLNSGTVVKHFLDYHRAYHPNEISQQGL</sequence>
<feature type="non-terminal residue" evidence="1">
    <location>
        <position position="1"/>
    </location>
</feature>
<reference evidence="1" key="1">
    <citation type="submission" date="2021-02" db="EMBL/GenBank/DDBJ databases">
        <authorList>
            <person name="Nowell W R."/>
        </authorList>
    </citation>
    <scope>NUCLEOTIDE SEQUENCE</scope>
</reference>